<comment type="similarity">
    <text evidence="3">Belongs to the cation diffusion facilitator (CDF) transporter (TC 2.A.4) family. SLC30A subfamily.</text>
</comment>
<dbReference type="Pfam" id="PF08839">
    <property type="entry name" value="CDT1"/>
    <property type="match status" value="1"/>
</dbReference>
<keyword evidence="4" id="KW-0813">Transport</keyword>
<evidence type="ECO:0000256" key="12">
    <source>
        <dbReference type="SAM" id="Phobius"/>
    </source>
</evidence>
<dbReference type="InterPro" id="IPR027470">
    <property type="entry name" value="Cation_efflux_CTD"/>
</dbReference>
<dbReference type="SUPFAM" id="SSF161111">
    <property type="entry name" value="Cation efflux protein transmembrane domain-like"/>
    <property type="match status" value="1"/>
</dbReference>
<feature type="compositionally biased region" description="Basic and acidic residues" evidence="11">
    <location>
        <begin position="384"/>
        <end position="412"/>
    </location>
</feature>
<dbReference type="GO" id="GO:0098771">
    <property type="term" value="P:inorganic ion homeostasis"/>
    <property type="evidence" value="ECO:0007669"/>
    <property type="project" value="UniProtKB-ARBA"/>
</dbReference>
<evidence type="ECO:0000313" key="15">
    <source>
        <dbReference type="Proteomes" id="UP001211065"/>
    </source>
</evidence>
<accession>A0AAD5XWX6</accession>
<dbReference type="SUPFAM" id="SSF46785">
    <property type="entry name" value="Winged helix' DNA-binding domain"/>
    <property type="match status" value="1"/>
</dbReference>
<name>A0AAD5XWX6_9FUNG</name>
<evidence type="ECO:0000256" key="8">
    <source>
        <dbReference type="ARBA" id="ARBA00023065"/>
    </source>
</evidence>
<dbReference type="Pfam" id="PF01545">
    <property type="entry name" value="Cation_efflux"/>
    <property type="match status" value="1"/>
</dbReference>
<sequence>MESLYRQVKKKRFNSVSKLVKETVPTRTKETDKDALSLAIPTRNTKDNSEITCETEIISKKENLAINKKRQVDILLFETLPVNKKGKFSETVENTNTQESITCLNRTSDFTKVNKKTEKKEKLEEELHDPTAHIKANPLINNITKMLLKKPAYQRYNHLIQKQFKNPLENLPCHLRLLKEEFYALETVVNFLRSRGDSAIYHKLKKSVENITNRDFSLKQLGQILRVYPSSYILTPVKIVINFAKVESFLIEIPKELEVKESNKAAIESKIKINNENILNNNTNHLDLIQDSHVNKNIRNIQQRKEKFKELLADVVFESHQEFIKALGYDQDENKKKTKSELRAFHPKFDVERDVKEIEPILIQTKIPINNINSVNTSTLLKKRTSDSPELTKNDNESIKEMGDADVGKNKSESNSNEQLKPLSKYDALLKRIQEKEKKAIEKAMFTPVKCKDTVHEDALVSRFPEMARCIYFYFLSSGKTGIVIGEVIQAMMNSHKIGITRDDALKTIKMIAETCPKWLSIIRLADGRDVVKLDRKLEMKIKLTTAKIHHMVKHSEDDELHTPLLPVLSNSPTSNLILPKMKQSNCPNESDQKLNSNDSAKRKLITANIAGFLISLTAIYLSSRPATARHSWGYHRAEILGAILSTFMIWFLTAYLVVEAFDRIYNPVEINAKVMFFTAFAGVLINVALGLTLHEHHGHSHSHDHHEGHNHSHSHNHNHEAHDHDHSQESNNHTEEGIQSKSAHSSHSSEAHLRQQTDTSTDCTSIFISDNAGKEKNYRKSHANINISAAAIHVIGDLISSIGVLISSIIIWYDPSKTIVDPLCTFIFSIFVLATTIKLVYNSLGVLMEGTPSDVDPDAVIQDLLKIEGVVGVHDLHIWTLTIGKVALAAHIDIGKTGMNAASSGIRKIEEMSIQDYNSILNQCQDLICSKYGIHNSTIQLENHEEKNQENVEMKLQTDGKNSNLIDIEIIDDIVESVNELAESINVVNGNNFNVGSLNKRHCNPHSYSIKGLGGRNAD</sequence>
<keyword evidence="8" id="KW-0406">Ion transport</keyword>
<dbReference type="InterPro" id="IPR036837">
    <property type="entry name" value="Cation_efflux_CTD_sf"/>
</dbReference>
<comment type="subcellular location">
    <subcellularLocation>
        <location evidence="1">Membrane</location>
        <topology evidence="1">Multi-pass membrane protein</topology>
    </subcellularLocation>
</comment>
<organism evidence="14 15">
    <name type="scientific">Clydaea vesicula</name>
    <dbReference type="NCBI Taxonomy" id="447962"/>
    <lineage>
        <taxon>Eukaryota</taxon>
        <taxon>Fungi</taxon>
        <taxon>Fungi incertae sedis</taxon>
        <taxon>Chytridiomycota</taxon>
        <taxon>Chytridiomycota incertae sedis</taxon>
        <taxon>Chytridiomycetes</taxon>
        <taxon>Lobulomycetales</taxon>
        <taxon>Lobulomycetaceae</taxon>
        <taxon>Clydaea</taxon>
    </lineage>
</organism>
<feature type="compositionally biased region" description="Basic and acidic residues" evidence="11">
    <location>
        <begin position="718"/>
        <end position="739"/>
    </location>
</feature>
<evidence type="ECO:0000259" key="13">
    <source>
        <dbReference type="SMART" id="SM01075"/>
    </source>
</evidence>
<gene>
    <name evidence="14" type="ORF">HK099_002186</name>
</gene>
<dbReference type="Gene3D" id="1.20.1510.10">
    <property type="entry name" value="Cation efflux protein transmembrane domain"/>
    <property type="match status" value="1"/>
</dbReference>
<evidence type="ECO:0000256" key="3">
    <source>
        <dbReference type="ARBA" id="ARBA00008873"/>
    </source>
</evidence>
<keyword evidence="6" id="KW-0862">Zinc</keyword>
<keyword evidence="7 12" id="KW-1133">Transmembrane helix</keyword>
<keyword evidence="15" id="KW-1185">Reference proteome</keyword>
<dbReference type="InterPro" id="IPR036390">
    <property type="entry name" value="WH_DNA-bd_sf"/>
</dbReference>
<dbReference type="GO" id="GO:0005886">
    <property type="term" value="C:plasma membrane"/>
    <property type="evidence" value="ECO:0007669"/>
    <property type="project" value="TreeGrafter"/>
</dbReference>
<feature type="transmembrane region" description="Helical" evidence="12">
    <location>
        <begin position="640"/>
        <end position="659"/>
    </location>
</feature>
<dbReference type="SUPFAM" id="SSF160240">
    <property type="entry name" value="Cation efflux protein cytoplasmic domain-like"/>
    <property type="match status" value="1"/>
</dbReference>
<feature type="transmembrane region" description="Helical" evidence="12">
    <location>
        <begin position="790"/>
        <end position="814"/>
    </location>
</feature>
<keyword evidence="9 12" id="KW-0472">Membrane</keyword>
<dbReference type="GO" id="GO:0030003">
    <property type="term" value="P:intracellular monoatomic cation homeostasis"/>
    <property type="evidence" value="ECO:0007669"/>
    <property type="project" value="UniProtKB-ARBA"/>
</dbReference>
<dbReference type="InterPro" id="IPR038090">
    <property type="entry name" value="Cdt1_C_WH_dom_sf"/>
</dbReference>
<feature type="transmembrane region" description="Helical" evidence="12">
    <location>
        <begin position="605"/>
        <end position="624"/>
    </location>
</feature>
<evidence type="ECO:0000256" key="7">
    <source>
        <dbReference type="ARBA" id="ARBA00022989"/>
    </source>
</evidence>
<evidence type="ECO:0000256" key="5">
    <source>
        <dbReference type="ARBA" id="ARBA00022692"/>
    </source>
</evidence>
<keyword evidence="6" id="KW-0864">Zinc transport</keyword>
<comment type="caution">
    <text evidence="14">The sequence shown here is derived from an EMBL/GenBank/DDBJ whole genome shotgun (WGS) entry which is preliminary data.</text>
</comment>
<protein>
    <recommendedName>
        <fullName evidence="13">CDT1 Geminin-binding domain-containing protein</fullName>
    </recommendedName>
</protein>
<dbReference type="InterPro" id="IPR027469">
    <property type="entry name" value="Cation_efflux_TMD_sf"/>
</dbReference>
<evidence type="ECO:0000256" key="6">
    <source>
        <dbReference type="ARBA" id="ARBA00022906"/>
    </source>
</evidence>
<dbReference type="Proteomes" id="UP001211065">
    <property type="component" value="Unassembled WGS sequence"/>
</dbReference>
<dbReference type="SMART" id="SM01075">
    <property type="entry name" value="CDT1"/>
    <property type="match status" value="1"/>
</dbReference>
<feature type="transmembrane region" description="Helical" evidence="12">
    <location>
        <begin position="820"/>
        <end position="842"/>
    </location>
</feature>
<reference evidence="14" key="1">
    <citation type="submission" date="2020-05" db="EMBL/GenBank/DDBJ databases">
        <title>Phylogenomic resolution of chytrid fungi.</title>
        <authorList>
            <person name="Stajich J.E."/>
            <person name="Amses K."/>
            <person name="Simmons R."/>
            <person name="Seto K."/>
            <person name="Myers J."/>
            <person name="Bonds A."/>
            <person name="Quandt C.A."/>
            <person name="Barry K."/>
            <person name="Liu P."/>
            <person name="Grigoriev I."/>
            <person name="Longcore J.E."/>
            <person name="James T.Y."/>
        </authorList>
    </citation>
    <scope>NUCLEOTIDE SEQUENCE</scope>
    <source>
        <strain evidence="14">JEL0476</strain>
    </source>
</reference>
<feature type="region of interest" description="Disordered" evidence="11">
    <location>
        <begin position="698"/>
        <end position="759"/>
    </location>
</feature>
<dbReference type="PANTHER" id="PTHR11562">
    <property type="entry name" value="CATION EFFLUX PROTEIN/ ZINC TRANSPORTER"/>
    <property type="match status" value="1"/>
</dbReference>
<feature type="region of interest" description="Disordered" evidence="11">
    <location>
        <begin position="383"/>
        <end position="419"/>
    </location>
</feature>
<feature type="domain" description="CDT1 Geminin-binding" evidence="13">
    <location>
        <begin position="171"/>
        <end position="364"/>
    </location>
</feature>
<keyword evidence="10" id="KW-0131">Cell cycle</keyword>
<dbReference type="NCBIfam" id="TIGR01297">
    <property type="entry name" value="CDF"/>
    <property type="match status" value="1"/>
</dbReference>
<dbReference type="EMBL" id="JADGJW010000170">
    <property type="protein sequence ID" value="KAJ3222554.1"/>
    <property type="molecule type" value="Genomic_DNA"/>
</dbReference>
<feature type="transmembrane region" description="Helical" evidence="12">
    <location>
        <begin position="671"/>
        <end position="694"/>
    </location>
</feature>
<evidence type="ECO:0000256" key="1">
    <source>
        <dbReference type="ARBA" id="ARBA00004141"/>
    </source>
</evidence>
<evidence type="ECO:0000256" key="2">
    <source>
        <dbReference type="ARBA" id="ARBA00008356"/>
    </source>
</evidence>
<dbReference type="Pfam" id="PF16916">
    <property type="entry name" value="ZT_dimer"/>
    <property type="match status" value="1"/>
</dbReference>
<dbReference type="AlphaFoldDB" id="A0AAD5XWX6"/>
<dbReference type="InterPro" id="IPR032054">
    <property type="entry name" value="Cdt1_C"/>
</dbReference>
<dbReference type="InterPro" id="IPR050681">
    <property type="entry name" value="CDF/SLC30A"/>
</dbReference>
<dbReference type="Gene3D" id="1.10.10.1420">
    <property type="entry name" value="DNA replication factor Cdt1, C-terminal WH domain"/>
    <property type="match status" value="1"/>
</dbReference>
<evidence type="ECO:0000256" key="9">
    <source>
        <dbReference type="ARBA" id="ARBA00023136"/>
    </source>
</evidence>
<proteinExistence type="inferred from homology"/>
<dbReference type="GO" id="GO:0005385">
    <property type="term" value="F:zinc ion transmembrane transporter activity"/>
    <property type="evidence" value="ECO:0007669"/>
    <property type="project" value="TreeGrafter"/>
</dbReference>
<keyword evidence="5 12" id="KW-0812">Transmembrane</keyword>
<evidence type="ECO:0000256" key="4">
    <source>
        <dbReference type="ARBA" id="ARBA00022448"/>
    </source>
</evidence>
<evidence type="ECO:0000313" key="14">
    <source>
        <dbReference type="EMBL" id="KAJ3222554.1"/>
    </source>
</evidence>
<dbReference type="Pfam" id="PF16679">
    <property type="entry name" value="CDT1_C"/>
    <property type="match status" value="1"/>
</dbReference>
<dbReference type="InterPro" id="IPR002524">
    <property type="entry name" value="Cation_efflux"/>
</dbReference>
<dbReference type="PANTHER" id="PTHR11562:SF17">
    <property type="entry name" value="RE54080P-RELATED"/>
    <property type="match status" value="1"/>
</dbReference>
<evidence type="ECO:0000256" key="11">
    <source>
        <dbReference type="SAM" id="MobiDB-lite"/>
    </source>
</evidence>
<dbReference type="InterPro" id="IPR014939">
    <property type="entry name" value="CDT1_Gemini-bd-like"/>
</dbReference>
<evidence type="ECO:0000256" key="10">
    <source>
        <dbReference type="ARBA" id="ARBA00023306"/>
    </source>
</evidence>
<dbReference type="InterPro" id="IPR058533">
    <property type="entry name" value="Cation_efflux_TM"/>
</dbReference>
<comment type="similarity">
    <text evidence="2">Belongs to the Cdt1 family.</text>
</comment>